<dbReference type="PROSITE" id="PS00542">
    <property type="entry name" value="COMPLEX1_30K"/>
    <property type="match status" value="1"/>
</dbReference>
<comment type="subcellular location">
    <subcellularLocation>
        <location evidence="1">Mitochondrion</location>
    </subcellularLocation>
</comment>
<keyword evidence="12" id="KW-0560">Oxidoreductase</keyword>
<organism evidence="12 13">
    <name type="scientific">Acanthosepion pharaonis</name>
    <name type="common">Pharaoh cuttlefish</name>
    <name type="synonym">Sepia pharaonis</name>
    <dbReference type="NCBI Taxonomy" id="158019"/>
    <lineage>
        <taxon>Eukaryota</taxon>
        <taxon>Metazoa</taxon>
        <taxon>Spiralia</taxon>
        <taxon>Lophotrochozoa</taxon>
        <taxon>Mollusca</taxon>
        <taxon>Cephalopoda</taxon>
        <taxon>Coleoidea</taxon>
        <taxon>Decapodiformes</taxon>
        <taxon>Sepiida</taxon>
        <taxon>Sepiina</taxon>
        <taxon>Sepiidae</taxon>
        <taxon>Acanthosepion</taxon>
    </lineage>
</organism>
<keyword evidence="5 9" id="KW-1278">Translocase</keyword>
<keyword evidence="6 9" id="KW-0520">NAD</keyword>
<dbReference type="GO" id="GO:0008137">
    <property type="term" value="F:NADH dehydrogenase (ubiquinone) activity"/>
    <property type="evidence" value="ECO:0007669"/>
    <property type="project" value="UniProtKB-EC"/>
</dbReference>
<evidence type="ECO:0000259" key="11">
    <source>
        <dbReference type="Pfam" id="PF00329"/>
    </source>
</evidence>
<dbReference type="InterPro" id="IPR020396">
    <property type="entry name" value="NADH_UbQ_OxRdtase_CS"/>
</dbReference>
<dbReference type="AlphaFoldDB" id="A0A812D5A1"/>
<evidence type="ECO:0000256" key="3">
    <source>
        <dbReference type="ARBA" id="ARBA00020084"/>
    </source>
</evidence>
<dbReference type="InterPro" id="IPR010218">
    <property type="entry name" value="NADH_DH_suC"/>
</dbReference>
<dbReference type="Proteomes" id="UP000597762">
    <property type="component" value="Unassembled WGS sequence"/>
</dbReference>
<dbReference type="GO" id="GO:0016651">
    <property type="term" value="F:oxidoreductase activity, acting on NAD(P)H"/>
    <property type="evidence" value="ECO:0007669"/>
    <property type="project" value="InterPro"/>
</dbReference>
<feature type="transmembrane region" description="Helical" evidence="10">
    <location>
        <begin position="262"/>
        <end position="283"/>
    </location>
</feature>
<dbReference type="FunFam" id="3.30.460.80:FF:000002">
    <property type="entry name" value="NADH dehydrogenase iron-sulfur protein 3, mitochondrial"/>
    <property type="match status" value="1"/>
</dbReference>
<keyword evidence="10" id="KW-1133">Transmembrane helix</keyword>
<dbReference type="GO" id="GO:0005739">
    <property type="term" value="C:mitochondrion"/>
    <property type="evidence" value="ECO:0007669"/>
    <property type="project" value="UniProtKB-SubCell"/>
</dbReference>
<sequence>MASYLRRLFTPTSVGIIKRAVLRPSLVVAPLSKYQSTETRPTARPQNPLLRSTLHDFGEYVGNCLPKYVQKVQLTYNNELEVLIHPEGIIPVMTFLKDHHNAQYLNIVDIAGVDVPNRPYRFEIVYLLLSLRYNSRIRVKTYTDELTPLDSICSVFAGANWYEREIWDMFGVFFSNHPDLRRILTDYGFDGHPFRKDFPLSGYTEVRYDDEAQRVVIEPLELSQEFRLFLLSFILYKCLYLRSFLSFFFISSGLEFPLRSFLSFPFHISISFEVFSLFLFPFVMS</sequence>
<keyword evidence="10" id="KW-0472">Membrane</keyword>
<dbReference type="HAMAP" id="MF_01357">
    <property type="entry name" value="NDH1_NuoC"/>
    <property type="match status" value="1"/>
</dbReference>
<feature type="domain" description="NADH:ubiquinone oxidoreductase 30kDa subunit" evidence="11">
    <location>
        <begin position="83"/>
        <end position="203"/>
    </location>
</feature>
<evidence type="ECO:0000256" key="8">
    <source>
        <dbReference type="ARBA" id="ARBA00049551"/>
    </source>
</evidence>
<evidence type="ECO:0000256" key="10">
    <source>
        <dbReference type="SAM" id="Phobius"/>
    </source>
</evidence>
<keyword evidence="7" id="KW-0830">Ubiquinone</keyword>
<comment type="similarity">
    <text evidence="2 9">Belongs to the complex I 30 kDa subunit family.</text>
</comment>
<comment type="caution">
    <text evidence="12">The sequence shown here is derived from an EMBL/GenBank/DDBJ whole genome shotgun (WGS) entry which is preliminary data.</text>
</comment>
<dbReference type="Pfam" id="PF00329">
    <property type="entry name" value="Complex1_30kDa"/>
    <property type="match status" value="1"/>
</dbReference>
<evidence type="ECO:0000256" key="5">
    <source>
        <dbReference type="ARBA" id="ARBA00022967"/>
    </source>
</evidence>
<evidence type="ECO:0000256" key="6">
    <source>
        <dbReference type="ARBA" id="ARBA00023027"/>
    </source>
</evidence>
<dbReference type="SUPFAM" id="SSF143243">
    <property type="entry name" value="Nqo5-like"/>
    <property type="match status" value="1"/>
</dbReference>
<evidence type="ECO:0000256" key="2">
    <source>
        <dbReference type="ARBA" id="ARBA00007569"/>
    </source>
</evidence>
<evidence type="ECO:0000256" key="4">
    <source>
        <dbReference type="ARBA" id="ARBA00022448"/>
    </source>
</evidence>
<keyword evidence="4 9" id="KW-0813">Transport</keyword>
<name>A0A812D5A1_ACAPH</name>
<proteinExistence type="inferred from homology"/>
<evidence type="ECO:0000313" key="12">
    <source>
        <dbReference type="EMBL" id="CAE1287100.1"/>
    </source>
</evidence>
<reference evidence="12" key="1">
    <citation type="submission" date="2021-01" db="EMBL/GenBank/DDBJ databases">
        <authorList>
            <person name="Li R."/>
            <person name="Bekaert M."/>
        </authorList>
    </citation>
    <scope>NUCLEOTIDE SEQUENCE</scope>
    <source>
        <strain evidence="12">Farmed</strain>
    </source>
</reference>
<dbReference type="NCBIfam" id="TIGR01961">
    <property type="entry name" value="NuoC_fam"/>
    <property type="match status" value="1"/>
</dbReference>
<evidence type="ECO:0000313" key="13">
    <source>
        <dbReference type="Proteomes" id="UP000597762"/>
    </source>
</evidence>
<dbReference type="NCBIfam" id="NF004733">
    <property type="entry name" value="PRK06074.1-5"/>
    <property type="match status" value="1"/>
</dbReference>
<dbReference type="OrthoDB" id="37721at2759"/>
<protein>
    <recommendedName>
        <fullName evidence="3">NADH dehydrogenase [ubiquinone] iron-sulfur protein 3, mitochondrial</fullName>
    </recommendedName>
</protein>
<keyword evidence="13" id="KW-1185">Reference proteome</keyword>
<dbReference type="EMBL" id="CAHIKZ030002446">
    <property type="protein sequence ID" value="CAE1287100.1"/>
    <property type="molecule type" value="Genomic_DNA"/>
</dbReference>
<evidence type="ECO:0000256" key="9">
    <source>
        <dbReference type="RuleBase" id="RU003456"/>
    </source>
</evidence>
<gene>
    <name evidence="12" type="ORF">SPHA_46391</name>
</gene>
<comment type="catalytic activity">
    <reaction evidence="8">
        <text>a ubiquinone + NADH + 5 H(+)(in) = a ubiquinol + NAD(+) + 4 H(+)(out)</text>
        <dbReference type="Rhea" id="RHEA:29091"/>
        <dbReference type="Rhea" id="RHEA-COMP:9565"/>
        <dbReference type="Rhea" id="RHEA-COMP:9566"/>
        <dbReference type="ChEBI" id="CHEBI:15378"/>
        <dbReference type="ChEBI" id="CHEBI:16389"/>
        <dbReference type="ChEBI" id="CHEBI:17976"/>
        <dbReference type="ChEBI" id="CHEBI:57540"/>
        <dbReference type="ChEBI" id="CHEBI:57945"/>
        <dbReference type="EC" id="7.1.1.2"/>
    </reaction>
</comment>
<dbReference type="InterPro" id="IPR001268">
    <property type="entry name" value="NADH_UbQ_OxRdtase_30kDa_su"/>
</dbReference>
<feature type="transmembrane region" description="Helical" evidence="10">
    <location>
        <begin position="228"/>
        <end position="250"/>
    </location>
</feature>
<dbReference type="Gene3D" id="3.30.460.80">
    <property type="entry name" value="NADH:ubiquinone oxidoreductase, 30kDa subunit"/>
    <property type="match status" value="1"/>
</dbReference>
<dbReference type="PANTHER" id="PTHR10884">
    <property type="entry name" value="NADH DEHYDROGENASE UBIQUINONE IRON-SULFUR PROTEIN 3"/>
    <property type="match status" value="1"/>
</dbReference>
<dbReference type="PANTHER" id="PTHR10884:SF14">
    <property type="entry name" value="NADH DEHYDROGENASE [UBIQUINONE] IRON-SULFUR PROTEIN 3, MITOCHONDRIAL"/>
    <property type="match status" value="1"/>
</dbReference>
<keyword evidence="10" id="KW-0812">Transmembrane</keyword>
<dbReference type="InterPro" id="IPR037232">
    <property type="entry name" value="NADH_quin_OxRdtase_su_C/D-like"/>
</dbReference>
<accession>A0A812D5A1</accession>
<evidence type="ECO:0000256" key="1">
    <source>
        <dbReference type="ARBA" id="ARBA00004173"/>
    </source>
</evidence>
<dbReference type="GO" id="GO:0016020">
    <property type="term" value="C:membrane"/>
    <property type="evidence" value="ECO:0007669"/>
    <property type="project" value="UniProtKB-ARBA"/>
</dbReference>
<evidence type="ECO:0000256" key="7">
    <source>
        <dbReference type="ARBA" id="ARBA00023075"/>
    </source>
</evidence>